<protein>
    <submittedName>
        <fullName evidence="3">Uncharacterized protein</fullName>
    </submittedName>
</protein>
<accession>A0ABT0Y4J7</accession>
<evidence type="ECO:0000313" key="3">
    <source>
        <dbReference type="EMBL" id="MCM4080936.1"/>
    </source>
</evidence>
<evidence type="ECO:0000256" key="2">
    <source>
        <dbReference type="SAM" id="SignalP"/>
    </source>
</evidence>
<sequence length="167" mass="17431">MRYRWLTAAVLGLLVLGCARPGAGDGDAAPLPTPSVTASAPPDVAAGPPPGDGAPHQAENNGWKQRHELTPSEQSTGDALAARIRPKLTALRKAGDFDPASTRKALLDLGLRPDDVGVSEMRQPPGAVFEVRFPEAGCVIGDVRPERVLVEVTGANGEFGCLEPVTH</sequence>
<dbReference type="Proteomes" id="UP001523216">
    <property type="component" value="Unassembled WGS sequence"/>
</dbReference>
<evidence type="ECO:0000313" key="4">
    <source>
        <dbReference type="Proteomes" id="UP001523216"/>
    </source>
</evidence>
<reference evidence="3 4" key="1">
    <citation type="submission" date="2022-06" db="EMBL/GenBank/DDBJ databases">
        <title>Actinoplanes abujensis sp. nov., isolated from Nigerian arid soil.</title>
        <authorList>
            <person name="Ding P."/>
        </authorList>
    </citation>
    <scope>NUCLEOTIDE SEQUENCE [LARGE SCALE GENOMIC DNA]</scope>
    <source>
        <strain evidence="4">TRM88002</strain>
    </source>
</reference>
<feature type="region of interest" description="Disordered" evidence="1">
    <location>
        <begin position="26"/>
        <end position="80"/>
    </location>
</feature>
<feature type="chain" id="PRO_5045329414" evidence="2">
    <location>
        <begin position="24"/>
        <end position="167"/>
    </location>
</feature>
<keyword evidence="4" id="KW-1185">Reference proteome</keyword>
<comment type="caution">
    <text evidence="3">The sequence shown here is derived from an EMBL/GenBank/DDBJ whole genome shotgun (WGS) entry which is preliminary data.</text>
</comment>
<keyword evidence="2" id="KW-0732">Signal</keyword>
<proteinExistence type="predicted"/>
<gene>
    <name evidence="3" type="ORF">LXN57_25500</name>
</gene>
<dbReference type="PROSITE" id="PS51257">
    <property type="entry name" value="PROKAR_LIPOPROTEIN"/>
    <property type="match status" value="1"/>
</dbReference>
<organism evidence="3 4">
    <name type="scientific">Paractinoplanes hotanensis</name>
    <dbReference type="NCBI Taxonomy" id="2906497"/>
    <lineage>
        <taxon>Bacteria</taxon>
        <taxon>Bacillati</taxon>
        <taxon>Actinomycetota</taxon>
        <taxon>Actinomycetes</taxon>
        <taxon>Micromonosporales</taxon>
        <taxon>Micromonosporaceae</taxon>
        <taxon>Paractinoplanes</taxon>
    </lineage>
</organism>
<evidence type="ECO:0000256" key="1">
    <source>
        <dbReference type="SAM" id="MobiDB-lite"/>
    </source>
</evidence>
<feature type="signal peptide" evidence="2">
    <location>
        <begin position="1"/>
        <end position="23"/>
    </location>
</feature>
<name>A0ABT0Y4J7_9ACTN</name>
<dbReference type="EMBL" id="JAMQOL010000037">
    <property type="protein sequence ID" value="MCM4080936.1"/>
    <property type="molecule type" value="Genomic_DNA"/>
</dbReference>